<gene>
    <name evidence="1" type="ORF">DXF85_23130</name>
</gene>
<evidence type="ECO:0000313" key="1">
    <source>
        <dbReference type="EMBL" id="KAA1273267.1"/>
    </source>
</evidence>
<dbReference type="AlphaFoldDB" id="A0A6N6JY50"/>
<name>A0A6N6JY50_9ENTR</name>
<reference evidence="1 2" key="1">
    <citation type="submission" date="2018-08" db="EMBL/GenBank/DDBJ databases">
        <title>Complete genomic analysis of a Citrobacter pasteurii isolated from cockles (Cerastoderma edule) containing a new chromosomic qnrB allele.</title>
        <authorList>
            <person name="Rodrigues A."/>
            <person name="Baptista T."/>
            <person name="Quesada A."/>
            <person name="Campos M.J."/>
        </authorList>
    </citation>
    <scope>NUCLEOTIDE SEQUENCE [LARGE SCALE GENOMIC DNA]</scope>
    <source>
        <strain evidence="1 2">BA18</strain>
    </source>
</reference>
<dbReference type="Proteomes" id="UP000468420">
    <property type="component" value="Unassembled WGS sequence"/>
</dbReference>
<comment type="caution">
    <text evidence="1">The sequence shown here is derived from an EMBL/GenBank/DDBJ whole genome shotgun (WGS) entry which is preliminary data.</text>
</comment>
<proteinExistence type="predicted"/>
<sequence>MTSECKTAAQGLPFFYPLTPQLKRFSCDASYQIWPAFRYSSSKKSPVPAVPHKKVFLTKSDKIM</sequence>
<accession>A0A6N6JY50</accession>
<evidence type="ECO:0000313" key="2">
    <source>
        <dbReference type="Proteomes" id="UP000468420"/>
    </source>
</evidence>
<dbReference type="EMBL" id="QRDC01000032">
    <property type="protein sequence ID" value="KAA1273267.1"/>
    <property type="molecule type" value="Genomic_DNA"/>
</dbReference>
<organism evidence="1 2">
    <name type="scientific">Citrobacter pasteurii</name>
    <dbReference type="NCBI Taxonomy" id="1563222"/>
    <lineage>
        <taxon>Bacteria</taxon>
        <taxon>Pseudomonadati</taxon>
        <taxon>Pseudomonadota</taxon>
        <taxon>Gammaproteobacteria</taxon>
        <taxon>Enterobacterales</taxon>
        <taxon>Enterobacteriaceae</taxon>
        <taxon>Citrobacter</taxon>
    </lineage>
</organism>
<protein>
    <submittedName>
        <fullName evidence="1">Uncharacterized protein</fullName>
    </submittedName>
</protein>